<dbReference type="NCBIfam" id="TIGR00497">
    <property type="entry name" value="hsdM"/>
    <property type="match status" value="1"/>
</dbReference>
<evidence type="ECO:0000313" key="11">
    <source>
        <dbReference type="Proteomes" id="UP000324831"/>
    </source>
</evidence>
<dbReference type="GO" id="GO:0009007">
    <property type="term" value="F:site-specific DNA-methyltransferase (adenine-specific) activity"/>
    <property type="evidence" value="ECO:0007669"/>
    <property type="project" value="UniProtKB-EC"/>
</dbReference>
<dbReference type="InterPro" id="IPR029063">
    <property type="entry name" value="SAM-dependent_MTases_sf"/>
</dbReference>
<proteinExistence type="inferred from homology"/>
<feature type="domain" description="N6 adenine-specific DNA methyltransferase N-terminal" evidence="9">
    <location>
        <begin position="11"/>
        <end position="143"/>
    </location>
</feature>
<evidence type="ECO:0000256" key="1">
    <source>
        <dbReference type="ARBA" id="ARBA00006594"/>
    </source>
</evidence>
<dbReference type="PANTHER" id="PTHR42933">
    <property type="entry name" value="SLR6095 PROTEIN"/>
    <property type="match status" value="1"/>
</dbReference>
<comment type="similarity">
    <text evidence="1">Belongs to the N(4)/N(6)-methyltransferase family.</text>
</comment>
<sequence>MKTFQDFCKGVWDEANKLRESIDAWDFKNYFLGFMFYKYISDDFSKWVSDNEKKCGHLDFDYSKEKDENWNEEDFIVDAVKCKGTYIKPSHLFPRVYENFKNNYDNLNEELVQVFDSIAKYSYDGGISKFSGLFGEVDLGSNKLAASIIERNRKIIEIMEFWQKLNWEGVEGYEGQDKVGDLHEFLLGQFAANAGKSGGEFYTPSEVSELMVRLALVQAKDVTKVYDPACGSGSLLLKFRKVWKKQNPDSGFSDLEIFGQEVNNPTYNLCRMNMFLHGVGYNEFDIDCGDTLVNPCHRNQKFDVIVSNPPYSITWKGSDDNTLVNDPRFTCAGVLAPKSKADLAFLMHSLYHLSEKGIAVFVSFPGVLYRGGAEQKIRQYLVDYNYVDCVINLAENFFYGTSISTSILILRKSKTDSKVLFINASEQFEKVKNKNILREEHIAWIVDKYRNRENVDYVSKLVDNSEIKEQDYTLSVSTYVEKEDTREKIDIDVLNSEIERIVENTNKLRQGIKEIIGGL</sequence>
<dbReference type="InterPro" id="IPR004546">
    <property type="entry name" value="Restrct_endonuc_T1M"/>
</dbReference>
<dbReference type="InterPro" id="IPR002052">
    <property type="entry name" value="DNA_methylase_N6_adenine_CS"/>
</dbReference>
<dbReference type="Proteomes" id="UP000324831">
    <property type="component" value="Unassembled WGS sequence"/>
</dbReference>
<evidence type="ECO:0000256" key="5">
    <source>
        <dbReference type="ARBA" id="ARBA00022691"/>
    </source>
</evidence>
<evidence type="ECO:0000313" key="10">
    <source>
        <dbReference type="EMBL" id="GCE63629.1"/>
    </source>
</evidence>
<dbReference type="GO" id="GO:0008170">
    <property type="term" value="F:N-methyltransferase activity"/>
    <property type="evidence" value="ECO:0007669"/>
    <property type="project" value="InterPro"/>
</dbReference>
<dbReference type="AlphaFoldDB" id="A0A478FT24"/>
<keyword evidence="6" id="KW-0680">Restriction system</keyword>
<dbReference type="InterPro" id="IPR051537">
    <property type="entry name" value="DNA_Adenine_Mtase"/>
</dbReference>
<evidence type="ECO:0000259" key="9">
    <source>
        <dbReference type="Pfam" id="PF12161"/>
    </source>
</evidence>
<dbReference type="GO" id="GO:0003677">
    <property type="term" value="F:DNA binding"/>
    <property type="evidence" value="ECO:0007669"/>
    <property type="project" value="InterPro"/>
</dbReference>
<dbReference type="Pfam" id="PF02384">
    <property type="entry name" value="N6_Mtase"/>
    <property type="match status" value="1"/>
</dbReference>
<keyword evidence="5" id="KW-0949">S-adenosyl-L-methionine</keyword>
<comment type="catalytic activity">
    <reaction evidence="7">
        <text>a 2'-deoxyadenosine in DNA + S-adenosyl-L-methionine = an N(6)-methyl-2'-deoxyadenosine in DNA + S-adenosyl-L-homocysteine + H(+)</text>
        <dbReference type="Rhea" id="RHEA:15197"/>
        <dbReference type="Rhea" id="RHEA-COMP:12418"/>
        <dbReference type="Rhea" id="RHEA-COMP:12419"/>
        <dbReference type="ChEBI" id="CHEBI:15378"/>
        <dbReference type="ChEBI" id="CHEBI:57856"/>
        <dbReference type="ChEBI" id="CHEBI:59789"/>
        <dbReference type="ChEBI" id="CHEBI:90615"/>
        <dbReference type="ChEBI" id="CHEBI:90616"/>
        <dbReference type="EC" id="2.1.1.72"/>
    </reaction>
</comment>
<reference evidence="10 11" key="1">
    <citation type="submission" date="2019-01" db="EMBL/GenBank/DDBJ databases">
        <title>Draft genome sequences of Candidatus Mycoplasma haemohominis SWG34-3 identified from a patient with pyrexia, anemia and liver dysfunction.</title>
        <authorList>
            <person name="Sekizuka T."/>
            <person name="Hattori N."/>
            <person name="Katano H."/>
            <person name="Takuma T."/>
            <person name="Ito T."/>
            <person name="Arai N."/>
            <person name="Yanai R."/>
            <person name="Ishii S."/>
            <person name="Miura Y."/>
            <person name="Tokunaga T."/>
            <person name="Watanabe H."/>
            <person name="Nomura N."/>
            <person name="Eguchi J."/>
            <person name="Arai T."/>
            <person name="Hasegawa H."/>
            <person name="Nakamaki T."/>
            <person name="Wakita T."/>
            <person name="Niki Y."/>
            <person name="Kuroda M."/>
        </authorList>
    </citation>
    <scope>NUCLEOTIDE SEQUENCE [LARGE SCALE GENOMIC DNA]</scope>
    <source>
        <strain evidence="10">SWG34-3</strain>
    </source>
</reference>
<accession>A0A478FT24</accession>
<name>A0A478FT24_9MOLU</name>
<dbReference type="InterPro" id="IPR038333">
    <property type="entry name" value="T1MK-like_N_sf"/>
</dbReference>
<organism evidence="10 11">
    <name type="scientific">Candidatus Mycoplasma haematohominis</name>
    <dbReference type="NCBI Taxonomy" id="1494318"/>
    <lineage>
        <taxon>Bacteria</taxon>
        <taxon>Bacillati</taxon>
        <taxon>Mycoplasmatota</taxon>
        <taxon>Mollicutes</taxon>
        <taxon>Mycoplasmataceae</taxon>
        <taxon>Mycoplasma</taxon>
    </lineage>
</organism>
<dbReference type="Gene3D" id="1.20.1260.30">
    <property type="match status" value="1"/>
</dbReference>
<protein>
    <recommendedName>
        <fullName evidence="2">site-specific DNA-methyltransferase (adenine-specific)</fullName>
        <ecNumber evidence="2">2.1.1.72</ecNumber>
    </recommendedName>
</protein>
<dbReference type="SUPFAM" id="SSF53335">
    <property type="entry name" value="S-adenosyl-L-methionine-dependent methyltransferases"/>
    <property type="match status" value="1"/>
</dbReference>
<evidence type="ECO:0000256" key="7">
    <source>
        <dbReference type="ARBA" id="ARBA00047942"/>
    </source>
</evidence>
<dbReference type="Gene3D" id="3.40.50.150">
    <property type="entry name" value="Vaccinia Virus protein VP39"/>
    <property type="match status" value="1"/>
</dbReference>
<dbReference type="EMBL" id="BIMN01000003">
    <property type="protein sequence ID" value="GCE63629.1"/>
    <property type="molecule type" value="Genomic_DNA"/>
</dbReference>
<evidence type="ECO:0000259" key="8">
    <source>
        <dbReference type="Pfam" id="PF02384"/>
    </source>
</evidence>
<dbReference type="Pfam" id="PF12161">
    <property type="entry name" value="HsdM_N"/>
    <property type="match status" value="1"/>
</dbReference>
<dbReference type="GO" id="GO:0009307">
    <property type="term" value="P:DNA restriction-modification system"/>
    <property type="evidence" value="ECO:0007669"/>
    <property type="project" value="UniProtKB-KW"/>
</dbReference>
<dbReference type="PRINTS" id="PR00507">
    <property type="entry name" value="N12N6MTFRASE"/>
</dbReference>
<dbReference type="EC" id="2.1.1.72" evidence="2"/>
<gene>
    <name evidence="10" type="ORF">MHSWG343_06260</name>
</gene>
<dbReference type="InterPro" id="IPR022749">
    <property type="entry name" value="D12N6_MeTrfase_N"/>
</dbReference>
<dbReference type="PANTHER" id="PTHR42933:SF1">
    <property type="entry name" value="SITE-SPECIFIC DNA-METHYLTRANSFERASE (ADENINE-SPECIFIC)"/>
    <property type="match status" value="1"/>
</dbReference>
<dbReference type="PROSITE" id="PS00092">
    <property type="entry name" value="N6_MTASE"/>
    <property type="match status" value="1"/>
</dbReference>
<comment type="caution">
    <text evidence="10">The sequence shown here is derived from an EMBL/GenBank/DDBJ whole genome shotgun (WGS) entry which is preliminary data.</text>
</comment>
<keyword evidence="3" id="KW-0489">Methyltransferase</keyword>
<feature type="domain" description="DNA methylase adenine-specific" evidence="8">
    <location>
        <begin position="176"/>
        <end position="487"/>
    </location>
</feature>
<dbReference type="RefSeq" id="WP_216083312.1">
    <property type="nucleotide sequence ID" value="NZ_CACTIB010000021.1"/>
</dbReference>
<evidence type="ECO:0000256" key="2">
    <source>
        <dbReference type="ARBA" id="ARBA00011900"/>
    </source>
</evidence>
<evidence type="ECO:0000256" key="4">
    <source>
        <dbReference type="ARBA" id="ARBA00022679"/>
    </source>
</evidence>
<dbReference type="GO" id="GO:0032259">
    <property type="term" value="P:methylation"/>
    <property type="evidence" value="ECO:0007669"/>
    <property type="project" value="UniProtKB-KW"/>
</dbReference>
<keyword evidence="4" id="KW-0808">Transferase</keyword>
<evidence type="ECO:0000256" key="6">
    <source>
        <dbReference type="ARBA" id="ARBA00022747"/>
    </source>
</evidence>
<evidence type="ECO:0000256" key="3">
    <source>
        <dbReference type="ARBA" id="ARBA00022603"/>
    </source>
</evidence>
<dbReference type="InterPro" id="IPR003356">
    <property type="entry name" value="DNA_methylase_A-5"/>
</dbReference>